<keyword evidence="7" id="KW-0812">Transmembrane</keyword>
<evidence type="ECO:0000256" key="2">
    <source>
        <dbReference type="ARBA" id="ARBA00022737"/>
    </source>
</evidence>
<evidence type="ECO:0000256" key="4">
    <source>
        <dbReference type="ARBA" id="ARBA00023180"/>
    </source>
</evidence>
<dbReference type="SMART" id="SM00192">
    <property type="entry name" value="LDLa"/>
    <property type="match status" value="1"/>
</dbReference>
<keyword evidence="7" id="KW-1133">Transmembrane helix</keyword>
<feature type="region of interest" description="Disordered" evidence="6">
    <location>
        <begin position="681"/>
        <end position="729"/>
    </location>
</feature>
<feature type="disulfide bond" evidence="5">
    <location>
        <begin position="549"/>
        <end position="564"/>
    </location>
</feature>
<gene>
    <name evidence="10" type="primary">LOC115220943</name>
</gene>
<feature type="disulfide bond" evidence="5">
    <location>
        <begin position="530"/>
        <end position="542"/>
    </location>
</feature>
<dbReference type="Gene3D" id="4.10.400.10">
    <property type="entry name" value="Low-density Lipoprotein Receptor"/>
    <property type="match status" value="1"/>
</dbReference>
<evidence type="ECO:0000313" key="10">
    <source>
        <dbReference type="RefSeq" id="XP_036366469.1"/>
    </source>
</evidence>
<evidence type="ECO:0000256" key="8">
    <source>
        <dbReference type="SAM" id="SignalP"/>
    </source>
</evidence>
<accession>A0A7E6FFF9</accession>
<dbReference type="PROSITE" id="PS01209">
    <property type="entry name" value="LDLRA_1"/>
    <property type="match status" value="1"/>
</dbReference>
<dbReference type="PROSITE" id="PS50068">
    <property type="entry name" value="LDLRA_2"/>
    <property type="match status" value="1"/>
</dbReference>
<feature type="signal peptide" evidence="8">
    <location>
        <begin position="1"/>
        <end position="20"/>
    </location>
</feature>
<dbReference type="Proteomes" id="UP000515154">
    <property type="component" value="Linkage group LG17"/>
</dbReference>
<reference evidence="10" key="1">
    <citation type="submission" date="2025-08" db="UniProtKB">
        <authorList>
            <consortium name="RefSeq"/>
        </authorList>
    </citation>
    <scope>IDENTIFICATION</scope>
</reference>
<dbReference type="SUPFAM" id="SSF57424">
    <property type="entry name" value="LDL receptor-like module"/>
    <property type="match status" value="1"/>
</dbReference>
<proteinExistence type="predicted"/>
<evidence type="ECO:0000313" key="9">
    <source>
        <dbReference type="Proteomes" id="UP000515154"/>
    </source>
</evidence>
<evidence type="ECO:0000256" key="3">
    <source>
        <dbReference type="ARBA" id="ARBA00023157"/>
    </source>
</evidence>
<protein>
    <submittedName>
        <fullName evidence="10">Uncharacterized protein LOC115220943</fullName>
    </submittedName>
</protein>
<feature type="chain" id="PRO_5028942361" evidence="8">
    <location>
        <begin position="21"/>
        <end position="759"/>
    </location>
</feature>
<keyword evidence="7" id="KW-0472">Membrane</keyword>
<dbReference type="KEGG" id="osn:115220943"/>
<organism evidence="9 10">
    <name type="scientific">Octopus sinensis</name>
    <name type="common">East Asian common octopus</name>
    <dbReference type="NCBI Taxonomy" id="2607531"/>
    <lineage>
        <taxon>Eukaryota</taxon>
        <taxon>Metazoa</taxon>
        <taxon>Spiralia</taxon>
        <taxon>Lophotrochozoa</taxon>
        <taxon>Mollusca</taxon>
        <taxon>Cephalopoda</taxon>
        <taxon>Coleoidea</taxon>
        <taxon>Octopodiformes</taxon>
        <taxon>Octopoda</taxon>
        <taxon>Incirrata</taxon>
        <taxon>Octopodidae</taxon>
        <taxon>Octopus</taxon>
    </lineage>
</organism>
<dbReference type="FunFam" id="4.10.400.10:FF:000034">
    <property type="entry name" value="Low-density lipoprotein receptor-related protein 2"/>
    <property type="match status" value="1"/>
</dbReference>
<name>A0A7E6FFF9_9MOLL</name>
<evidence type="ECO:0000256" key="1">
    <source>
        <dbReference type="ARBA" id="ARBA00022729"/>
    </source>
</evidence>
<feature type="disulfide bond" evidence="5">
    <location>
        <begin position="537"/>
        <end position="555"/>
    </location>
</feature>
<feature type="transmembrane region" description="Helical" evidence="7">
    <location>
        <begin position="577"/>
        <end position="604"/>
    </location>
</feature>
<evidence type="ECO:0000256" key="5">
    <source>
        <dbReference type="PROSITE-ProRule" id="PRU00124"/>
    </source>
</evidence>
<dbReference type="AlphaFoldDB" id="A0A7E6FFF9"/>
<keyword evidence="2" id="KW-0677">Repeat</keyword>
<keyword evidence="3 5" id="KW-1015">Disulfide bond</keyword>
<evidence type="ECO:0000256" key="7">
    <source>
        <dbReference type="SAM" id="Phobius"/>
    </source>
</evidence>
<dbReference type="CDD" id="cd00112">
    <property type="entry name" value="LDLa"/>
    <property type="match status" value="1"/>
</dbReference>
<dbReference type="Pfam" id="PF00057">
    <property type="entry name" value="Ldl_recept_a"/>
    <property type="match status" value="1"/>
</dbReference>
<dbReference type="InterPro" id="IPR036055">
    <property type="entry name" value="LDL_receptor-like_sf"/>
</dbReference>
<keyword evidence="9" id="KW-1185">Reference proteome</keyword>
<dbReference type="RefSeq" id="XP_036366469.1">
    <property type="nucleotide sequence ID" value="XM_036510576.1"/>
</dbReference>
<dbReference type="InterPro" id="IPR002172">
    <property type="entry name" value="LDrepeatLR_classA_rpt"/>
</dbReference>
<dbReference type="InterPro" id="IPR023415">
    <property type="entry name" value="LDLR_class-A_CS"/>
</dbReference>
<evidence type="ECO:0000256" key="6">
    <source>
        <dbReference type="SAM" id="MobiDB-lite"/>
    </source>
</evidence>
<keyword evidence="1 8" id="KW-0732">Signal</keyword>
<sequence length="759" mass="86503">MVNLCHQNLFLTLLLAIADCQLSMLSRERDYTICNKNPLYVSRNYWGYININHNKLEEYGKCTLTLKACEKCVISLFLHGEDVNGMCSSNIMCPCHLSSFSPNVYSSERYCYRRRCPLIKIVATPANQMVLAPSYQSNCQISTKSSEIYIDVCQSQTNVTGVNMMYKVDSDETTGMIRRPWFHRGEFLNFTMCMHYGDSALHLGMQGYIHLSNCSGKCVLALNSCSNCKIRFYMDTSNLTGNNQLRCLTIKISDKFKRGEYIRFSALQSNYLNYTTFSKAATLEICQGNIEGLQLKIFYEVIEKLETKFASATNITLLQIPSNYPPSDEIFKYYIKKSTPSGHLQLILTNYLCCADCYVVIAFGSSVFNNSQKGIRRVYTSKDTITVKYFTGKIQPGCGLKAEIRYFEDFNIITPNANCGAYQLVTTSGHFHFQTIYDIYYDCVWVLVSKPRQNFFEQIYFSLFVNASLSKGSHVDIHCGNTSEGQKLDLLKNSKYYYYPNLSAAYIRLQGLVRNQDRLNILFMVQRNQCALNTFPCMNGDCIPKNMRCNRRIDCSDYSDENGCSHFEDTRKSYPSYWSYSLIIIIVVTTFIILSLCLFFIFVCKIRRIRQANRRNSVRANHNHIRMNLTFEGERDAPPAYDEVMTPSGLQGNFNLAFNWSHSNSNEPSGMPPTYQEYMQQTSATDCVDSRGGNDEASSENIVQQPLPEEQEDRLQRESGNGNKDQTVPVALTIDINSVGNSLEISQPVSEVNVNSSSC</sequence>
<keyword evidence="4" id="KW-0325">Glycoprotein</keyword>